<evidence type="ECO:0000313" key="2">
    <source>
        <dbReference type="Proteomes" id="UP000887116"/>
    </source>
</evidence>
<dbReference type="AlphaFoldDB" id="A0A8X6GM73"/>
<evidence type="ECO:0000313" key="1">
    <source>
        <dbReference type="EMBL" id="GFR07456.1"/>
    </source>
</evidence>
<dbReference type="OrthoDB" id="10394584at2759"/>
<gene>
    <name evidence="1" type="ORF">TNCT_394921</name>
</gene>
<protein>
    <submittedName>
        <fullName evidence="1">Uncharacterized protein</fullName>
    </submittedName>
</protein>
<dbReference type="Proteomes" id="UP000887116">
    <property type="component" value="Unassembled WGS sequence"/>
</dbReference>
<organism evidence="1 2">
    <name type="scientific">Trichonephila clavata</name>
    <name type="common">Joro spider</name>
    <name type="synonym">Nephila clavata</name>
    <dbReference type="NCBI Taxonomy" id="2740835"/>
    <lineage>
        <taxon>Eukaryota</taxon>
        <taxon>Metazoa</taxon>
        <taxon>Ecdysozoa</taxon>
        <taxon>Arthropoda</taxon>
        <taxon>Chelicerata</taxon>
        <taxon>Arachnida</taxon>
        <taxon>Araneae</taxon>
        <taxon>Araneomorphae</taxon>
        <taxon>Entelegynae</taxon>
        <taxon>Araneoidea</taxon>
        <taxon>Nephilidae</taxon>
        <taxon>Trichonephila</taxon>
    </lineage>
</organism>
<dbReference type="EMBL" id="BMAO01006283">
    <property type="protein sequence ID" value="GFR07456.1"/>
    <property type="molecule type" value="Genomic_DNA"/>
</dbReference>
<sequence length="75" mass="8581">MLLGSTELSSVLECIFCKPILTTERRKSSSHETEESVWWSKEKWDEREKTKVKCVITASNDFSSRDLALASIGDR</sequence>
<proteinExistence type="predicted"/>
<keyword evidence="2" id="KW-1185">Reference proteome</keyword>
<reference evidence="1" key="1">
    <citation type="submission" date="2020-07" db="EMBL/GenBank/DDBJ databases">
        <title>Multicomponent nature underlies the extraordinary mechanical properties of spider dragline silk.</title>
        <authorList>
            <person name="Kono N."/>
            <person name="Nakamura H."/>
            <person name="Mori M."/>
            <person name="Yoshida Y."/>
            <person name="Ohtoshi R."/>
            <person name="Malay A.D."/>
            <person name="Moran D.A.P."/>
            <person name="Tomita M."/>
            <person name="Numata K."/>
            <person name="Arakawa K."/>
        </authorList>
    </citation>
    <scope>NUCLEOTIDE SEQUENCE</scope>
</reference>
<accession>A0A8X6GM73</accession>
<name>A0A8X6GM73_TRICU</name>
<comment type="caution">
    <text evidence="1">The sequence shown here is derived from an EMBL/GenBank/DDBJ whole genome shotgun (WGS) entry which is preliminary data.</text>
</comment>